<dbReference type="RefSeq" id="WP_074460145.1">
    <property type="nucleotide sequence ID" value="NZ_FMTY01000010.1"/>
</dbReference>
<dbReference type="Proteomes" id="UP000182124">
    <property type="component" value="Unassembled WGS sequence"/>
</dbReference>
<sequence>MKVLVTGATGLIGKELVSLLLQNGITIHYLTTSAKKIESEPNYHGFLWNPQKGIIDENCLLGVDAIIHLAGATIAKRWTNSYKQEIIESRILTTNLLFNALKNNPNQVKQIVSASAIGIYPSSVTEVYSEENTSISSTFLGTVTEKWEYSLEKFKRLNITVCKLRIGLVLAKEGGALPQLVKPIQSGMGAAFGTGKQMQSWIHIHDLVAMFLFAVQNNWSGVYNAVAPHPVTNSELVKSIAEVLDKDIIFPNVPQFLMKMLLGEMHILLFESQKVSAQKALNNGFQFKYKILEKALDNLLV</sequence>
<dbReference type="PANTHER" id="PTHR11092">
    <property type="entry name" value="SUGAR NUCLEOTIDE EPIMERASE RELATED"/>
    <property type="match status" value="1"/>
</dbReference>
<dbReference type="Pfam" id="PF08338">
    <property type="entry name" value="DUF1731"/>
    <property type="match status" value="1"/>
</dbReference>
<dbReference type="EMBL" id="FMTY01000010">
    <property type="protein sequence ID" value="SCX18776.1"/>
    <property type="molecule type" value="Genomic_DNA"/>
</dbReference>
<dbReference type="NCBIfam" id="TIGR01777">
    <property type="entry name" value="yfcH"/>
    <property type="match status" value="1"/>
</dbReference>
<dbReference type="SUPFAM" id="SSF51735">
    <property type="entry name" value="NAD(P)-binding Rossmann-fold domains"/>
    <property type="match status" value="1"/>
</dbReference>
<proteinExistence type="inferred from homology"/>
<dbReference type="Gene3D" id="3.40.50.720">
    <property type="entry name" value="NAD(P)-binding Rossmann-like Domain"/>
    <property type="match status" value="1"/>
</dbReference>
<dbReference type="STRING" id="329186.SAMN02927925_02736"/>
<evidence type="ECO:0000256" key="1">
    <source>
        <dbReference type="ARBA" id="ARBA00009353"/>
    </source>
</evidence>
<evidence type="ECO:0000259" key="3">
    <source>
        <dbReference type="Pfam" id="PF08338"/>
    </source>
</evidence>
<evidence type="ECO:0000259" key="2">
    <source>
        <dbReference type="Pfam" id="PF01370"/>
    </source>
</evidence>
<organism evidence="4 5">
    <name type="scientific">Flavobacterium saliperosum</name>
    <dbReference type="NCBI Taxonomy" id="329186"/>
    <lineage>
        <taxon>Bacteria</taxon>
        <taxon>Pseudomonadati</taxon>
        <taxon>Bacteroidota</taxon>
        <taxon>Flavobacteriia</taxon>
        <taxon>Flavobacteriales</taxon>
        <taxon>Flavobacteriaceae</taxon>
        <taxon>Flavobacterium</taxon>
    </lineage>
</organism>
<feature type="domain" description="DUF1731" evidence="3">
    <location>
        <begin position="253"/>
        <end position="299"/>
    </location>
</feature>
<evidence type="ECO:0000313" key="4">
    <source>
        <dbReference type="EMBL" id="SCX18776.1"/>
    </source>
</evidence>
<comment type="similarity">
    <text evidence="1">Belongs to the NAD(P)-dependent epimerase/dehydratase family. SDR39U1 subfamily.</text>
</comment>
<dbReference type="PANTHER" id="PTHR11092:SF0">
    <property type="entry name" value="EPIMERASE FAMILY PROTEIN SDR39U1"/>
    <property type="match status" value="1"/>
</dbReference>
<protein>
    <recommendedName>
        <fullName evidence="6">TIGR01777 family protein</fullName>
    </recommendedName>
</protein>
<dbReference type="InterPro" id="IPR001509">
    <property type="entry name" value="Epimerase_deHydtase"/>
</dbReference>
<name>A0A1G4W901_9FLAO</name>
<dbReference type="InterPro" id="IPR013549">
    <property type="entry name" value="DUF1731"/>
</dbReference>
<gene>
    <name evidence="4" type="ORF">SAMN02927925_02736</name>
</gene>
<dbReference type="InterPro" id="IPR036291">
    <property type="entry name" value="NAD(P)-bd_dom_sf"/>
</dbReference>
<reference evidence="4 5" key="1">
    <citation type="submission" date="2016-10" db="EMBL/GenBank/DDBJ databases">
        <authorList>
            <person name="de Groot N.N."/>
        </authorList>
    </citation>
    <scope>NUCLEOTIDE SEQUENCE [LARGE SCALE GENOMIC DNA]</scope>
    <source>
        <strain evidence="4 5">CGMCC 1.3801</strain>
    </source>
</reference>
<evidence type="ECO:0008006" key="6">
    <source>
        <dbReference type="Google" id="ProtNLM"/>
    </source>
</evidence>
<evidence type="ECO:0000313" key="5">
    <source>
        <dbReference type="Proteomes" id="UP000182124"/>
    </source>
</evidence>
<dbReference type="AlphaFoldDB" id="A0A1G4W901"/>
<dbReference type="Pfam" id="PF01370">
    <property type="entry name" value="Epimerase"/>
    <property type="match status" value="1"/>
</dbReference>
<feature type="domain" description="NAD-dependent epimerase/dehydratase" evidence="2">
    <location>
        <begin position="3"/>
        <end position="224"/>
    </location>
</feature>
<dbReference type="eggNOG" id="COG1090">
    <property type="taxonomic scope" value="Bacteria"/>
</dbReference>
<dbReference type="InterPro" id="IPR010099">
    <property type="entry name" value="SDR39U1"/>
</dbReference>
<accession>A0A1G4W901</accession>